<accession>A0A1G6CQP3</accession>
<feature type="transmembrane region" description="Helical" evidence="2">
    <location>
        <begin position="190"/>
        <end position="212"/>
    </location>
</feature>
<gene>
    <name evidence="3" type="ORF">SAMN02982931_02621</name>
</gene>
<reference evidence="3 4" key="1">
    <citation type="submission" date="2016-10" db="EMBL/GenBank/DDBJ databases">
        <authorList>
            <person name="de Groot N.N."/>
        </authorList>
    </citation>
    <scope>NUCLEOTIDE SEQUENCE [LARGE SCALE GENOMIC DNA]</scope>
    <source>
        <strain evidence="3 4">ATCC 35022</strain>
    </source>
</reference>
<evidence type="ECO:0000256" key="1">
    <source>
        <dbReference type="SAM" id="MobiDB-lite"/>
    </source>
</evidence>
<proteinExistence type="predicted"/>
<sequence>MTDANAGSEKFEEGKSSGPNVEAAPKPESEIVEDSAKGDLAGTSGTGETPLEDRDPAFTLRVGAFAAGAVVVCSVGFVAGMLWLLYFQLDRIETSARVTPVEAVIGALTTLPIVDERKVELLGQLVMESDAQFLRSERSQSLVAARLTVMIIAELIGLSLVVLGGAFIFARIRGAGSLDLSKGTEVTGKLLSEFPGLFLCGFGAFVVIWALNTSVDRNSIIRTMDRPLFFPSPYEDFGQRPHDAPEEVKDAANLGDKACLKHAPDPSFCI</sequence>
<feature type="region of interest" description="Disordered" evidence="1">
    <location>
        <begin position="1"/>
        <end position="53"/>
    </location>
</feature>
<name>A0A1G6CQP3_9HYPH</name>
<feature type="transmembrane region" description="Helical" evidence="2">
    <location>
        <begin position="64"/>
        <end position="87"/>
    </location>
</feature>
<dbReference type="STRING" id="665467.SAMN02982931_02621"/>
<feature type="compositionally biased region" description="Basic and acidic residues" evidence="1">
    <location>
        <begin position="25"/>
        <end position="37"/>
    </location>
</feature>
<dbReference type="RefSeq" id="WP_090876895.1">
    <property type="nucleotide sequence ID" value="NZ_FMXQ01000005.1"/>
</dbReference>
<feature type="transmembrane region" description="Helical" evidence="2">
    <location>
        <begin position="143"/>
        <end position="170"/>
    </location>
</feature>
<evidence type="ECO:0000313" key="4">
    <source>
        <dbReference type="Proteomes" id="UP000199071"/>
    </source>
</evidence>
<keyword evidence="2" id="KW-0472">Membrane</keyword>
<keyword evidence="2" id="KW-1133">Transmembrane helix</keyword>
<protein>
    <submittedName>
        <fullName evidence="3">Uncharacterized protein</fullName>
    </submittedName>
</protein>
<dbReference type="EMBL" id="FMXQ01000005">
    <property type="protein sequence ID" value="SDB35209.1"/>
    <property type="molecule type" value="Genomic_DNA"/>
</dbReference>
<evidence type="ECO:0000256" key="2">
    <source>
        <dbReference type="SAM" id="Phobius"/>
    </source>
</evidence>
<keyword evidence="2" id="KW-0812">Transmembrane</keyword>
<keyword evidence="4" id="KW-1185">Reference proteome</keyword>
<dbReference type="Proteomes" id="UP000199071">
    <property type="component" value="Unassembled WGS sequence"/>
</dbReference>
<dbReference type="AlphaFoldDB" id="A0A1G6CQP3"/>
<organism evidence="3 4">
    <name type="scientific">Bauldia litoralis</name>
    <dbReference type="NCBI Taxonomy" id="665467"/>
    <lineage>
        <taxon>Bacteria</taxon>
        <taxon>Pseudomonadati</taxon>
        <taxon>Pseudomonadota</taxon>
        <taxon>Alphaproteobacteria</taxon>
        <taxon>Hyphomicrobiales</taxon>
        <taxon>Kaistiaceae</taxon>
        <taxon>Bauldia</taxon>
    </lineage>
</organism>
<evidence type="ECO:0000313" key="3">
    <source>
        <dbReference type="EMBL" id="SDB35209.1"/>
    </source>
</evidence>